<dbReference type="PANTHER" id="PTHR47506:SF1">
    <property type="entry name" value="HTH-TYPE TRANSCRIPTIONAL REGULATOR YJDC"/>
    <property type="match status" value="1"/>
</dbReference>
<feature type="domain" description="HTH tetR-type" evidence="5">
    <location>
        <begin position="6"/>
        <end position="66"/>
    </location>
</feature>
<evidence type="ECO:0000256" key="1">
    <source>
        <dbReference type="ARBA" id="ARBA00023015"/>
    </source>
</evidence>
<dbReference type="InterPro" id="IPR011075">
    <property type="entry name" value="TetR_C"/>
</dbReference>
<comment type="caution">
    <text evidence="6">The sequence shown here is derived from an EMBL/GenBank/DDBJ whole genome shotgun (WGS) entry which is preliminary data.</text>
</comment>
<sequence length="193" mass="20639">MARTREFDTDAALERAMEVFREKGYEGASTRDLAGAIGIGPGSLYAAFSNKEGLYLAALRRHCEHLEATTQRALASKQSARTVLRGLLERAFTGSDPAHWGPGCLLLRAATERAGANPELDRMLRDASRAVEAAFAEILADGRRRGELPADLDAAAAAHFLVTTLQGLRVMALLGSDRASLSATVETALRCLG</sequence>
<dbReference type="PANTHER" id="PTHR47506">
    <property type="entry name" value="TRANSCRIPTIONAL REGULATORY PROTEIN"/>
    <property type="match status" value="1"/>
</dbReference>
<dbReference type="InterPro" id="IPR009057">
    <property type="entry name" value="Homeodomain-like_sf"/>
</dbReference>
<dbReference type="SUPFAM" id="SSF46689">
    <property type="entry name" value="Homeodomain-like"/>
    <property type="match status" value="1"/>
</dbReference>
<keyword evidence="3" id="KW-0804">Transcription</keyword>
<dbReference type="PRINTS" id="PR00455">
    <property type="entry name" value="HTHTETR"/>
</dbReference>
<evidence type="ECO:0000313" key="6">
    <source>
        <dbReference type="EMBL" id="GHF13917.1"/>
    </source>
</evidence>
<evidence type="ECO:0000256" key="4">
    <source>
        <dbReference type="PROSITE-ProRule" id="PRU00335"/>
    </source>
</evidence>
<dbReference type="EMBL" id="BNAU01000007">
    <property type="protein sequence ID" value="GHF13917.1"/>
    <property type="molecule type" value="Genomic_DNA"/>
</dbReference>
<reference evidence="7" key="1">
    <citation type="journal article" date="2019" name="Int. J. Syst. Evol. Microbiol.">
        <title>The Global Catalogue of Microorganisms (GCM) 10K type strain sequencing project: providing services to taxonomists for standard genome sequencing and annotation.</title>
        <authorList>
            <consortium name="The Broad Institute Genomics Platform"/>
            <consortium name="The Broad Institute Genome Sequencing Center for Infectious Disease"/>
            <person name="Wu L."/>
            <person name="Ma J."/>
        </authorList>
    </citation>
    <scope>NUCLEOTIDE SEQUENCE [LARGE SCALE GENOMIC DNA]</scope>
    <source>
        <strain evidence="7">CGMCC 4.7677</strain>
    </source>
</reference>
<dbReference type="InterPro" id="IPR001647">
    <property type="entry name" value="HTH_TetR"/>
</dbReference>
<evidence type="ECO:0000259" key="5">
    <source>
        <dbReference type="PROSITE" id="PS50977"/>
    </source>
</evidence>
<keyword evidence="1" id="KW-0805">Transcription regulation</keyword>
<dbReference type="Pfam" id="PF16925">
    <property type="entry name" value="TetR_C_13"/>
    <property type="match status" value="1"/>
</dbReference>
<dbReference type="Gene3D" id="1.10.10.60">
    <property type="entry name" value="Homeodomain-like"/>
    <property type="match status" value="1"/>
</dbReference>
<accession>A0ABQ3JAI1</accession>
<name>A0ABQ3JAI1_9PSEU</name>
<evidence type="ECO:0000256" key="3">
    <source>
        <dbReference type="ARBA" id="ARBA00023163"/>
    </source>
</evidence>
<dbReference type="Pfam" id="PF00440">
    <property type="entry name" value="TetR_N"/>
    <property type="match status" value="1"/>
</dbReference>
<dbReference type="Proteomes" id="UP000605897">
    <property type="component" value="Unassembled WGS sequence"/>
</dbReference>
<feature type="DNA-binding region" description="H-T-H motif" evidence="4">
    <location>
        <begin position="29"/>
        <end position="48"/>
    </location>
</feature>
<dbReference type="InterPro" id="IPR023772">
    <property type="entry name" value="DNA-bd_HTH_TetR-type_CS"/>
</dbReference>
<keyword evidence="2 4" id="KW-0238">DNA-binding</keyword>
<dbReference type="SUPFAM" id="SSF48498">
    <property type="entry name" value="Tetracyclin repressor-like, C-terminal domain"/>
    <property type="match status" value="1"/>
</dbReference>
<evidence type="ECO:0000256" key="2">
    <source>
        <dbReference type="ARBA" id="ARBA00023125"/>
    </source>
</evidence>
<dbReference type="RefSeq" id="WP_191247493.1">
    <property type="nucleotide sequence ID" value="NZ_BNAU01000007.1"/>
</dbReference>
<keyword evidence="7" id="KW-1185">Reference proteome</keyword>
<dbReference type="Gene3D" id="1.10.357.10">
    <property type="entry name" value="Tetracycline Repressor, domain 2"/>
    <property type="match status" value="1"/>
</dbReference>
<dbReference type="InterPro" id="IPR036271">
    <property type="entry name" value="Tet_transcr_reg_TetR-rel_C_sf"/>
</dbReference>
<evidence type="ECO:0000313" key="7">
    <source>
        <dbReference type="Proteomes" id="UP000605897"/>
    </source>
</evidence>
<proteinExistence type="predicted"/>
<gene>
    <name evidence="6" type="ORF">GCM10017786_54500</name>
</gene>
<protein>
    <submittedName>
        <fullName evidence="6">TetR family transcriptional regulator</fullName>
    </submittedName>
</protein>
<dbReference type="PROSITE" id="PS50977">
    <property type="entry name" value="HTH_TETR_2"/>
    <property type="match status" value="1"/>
</dbReference>
<dbReference type="PROSITE" id="PS01081">
    <property type="entry name" value="HTH_TETR_1"/>
    <property type="match status" value="1"/>
</dbReference>
<organism evidence="6 7">
    <name type="scientific">Amycolatopsis deserti</name>
    <dbReference type="NCBI Taxonomy" id="185696"/>
    <lineage>
        <taxon>Bacteria</taxon>
        <taxon>Bacillati</taxon>
        <taxon>Actinomycetota</taxon>
        <taxon>Actinomycetes</taxon>
        <taxon>Pseudonocardiales</taxon>
        <taxon>Pseudonocardiaceae</taxon>
        <taxon>Amycolatopsis</taxon>
    </lineage>
</organism>